<evidence type="ECO:0000259" key="5">
    <source>
        <dbReference type="Pfam" id="PF00535"/>
    </source>
</evidence>
<evidence type="ECO:0000256" key="1">
    <source>
        <dbReference type="ARBA" id="ARBA00006739"/>
    </source>
</evidence>
<dbReference type="InterPro" id="IPR001173">
    <property type="entry name" value="Glyco_trans_2-like"/>
</dbReference>
<feature type="domain" description="Glycosyltransferase 2-like" evidence="5">
    <location>
        <begin position="6"/>
        <end position="59"/>
    </location>
</feature>
<evidence type="ECO:0000256" key="3">
    <source>
        <dbReference type="ARBA" id="ARBA00022679"/>
    </source>
</evidence>
<keyword evidence="4" id="KW-0812">Transmembrane</keyword>
<keyword evidence="4" id="KW-1133">Transmembrane helix</keyword>
<dbReference type="Gene3D" id="3.90.550.10">
    <property type="entry name" value="Spore Coat Polysaccharide Biosynthesis Protein SpsA, Chain A"/>
    <property type="match status" value="1"/>
</dbReference>
<dbReference type="Proteomes" id="UP000825933">
    <property type="component" value="Unassembled WGS sequence"/>
</dbReference>
<evidence type="ECO:0000256" key="2">
    <source>
        <dbReference type="ARBA" id="ARBA00022676"/>
    </source>
</evidence>
<keyword evidence="2" id="KW-0328">Glycosyltransferase</keyword>
<dbReference type="AlphaFoldDB" id="A0A8T5UYD8"/>
<dbReference type="InterPro" id="IPR029044">
    <property type="entry name" value="Nucleotide-diphossugar_trans"/>
</dbReference>
<keyword evidence="7" id="KW-1185">Reference proteome</keyword>
<evidence type="ECO:0000256" key="4">
    <source>
        <dbReference type="SAM" id="Phobius"/>
    </source>
</evidence>
<name>A0A8T5UYD8_9EURY</name>
<keyword evidence="3" id="KW-0808">Transferase</keyword>
<comment type="caution">
    <text evidence="6">The sequence shown here is derived from an EMBL/GenBank/DDBJ whole genome shotgun (WGS) entry which is preliminary data.</text>
</comment>
<keyword evidence="4" id="KW-0472">Membrane</keyword>
<dbReference type="Pfam" id="PF13641">
    <property type="entry name" value="Glyco_tranf_2_3"/>
    <property type="match status" value="1"/>
</dbReference>
<dbReference type="CDD" id="cd04186">
    <property type="entry name" value="GT_2_like_c"/>
    <property type="match status" value="1"/>
</dbReference>
<gene>
    <name evidence="6" type="ORF">K8N75_12955</name>
</gene>
<evidence type="ECO:0000313" key="6">
    <source>
        <dbReference type="EMBL" id="MBZ2166946.1"/>
    </source>
</evidence>
<comment type="similarity">
    <text evidence="1">Belongs to the glycosyltransferase 2 family.</text>
</comment>
<dbReference type="PANTHER" id="PTHR43179:SF12">
    <property type="entry name" value="GALACTOFURANOSYLTRANSFERASE GLFT2"/>
    <property type="match status" value="1"/>
</dbReference>
<sequence>MKQKVSIIILNWNGWEDTIECLESLYQVDYPDYDVIVVDNGSQIESVEMLKKYASGDLSVESDFFVYNEFNKPINIFEYTAKGLKSLQIINENYNNLNSNNKLILIKNEINSGFSEGNNIGIKFSLQFLNSDYILLLNNDTVVDKNFLNELVKFADTDHKAGIVGPMVNYYDKPDKTAYIGHNVNLCNGRISDPPIIDVNNPKSVQIDYVVGCGLLIKRRVIDDIGLLDPNYFLYYEDADWCLRAKKHGYDIFYVPKSKIWHKIPSEEIRSLSSYYYGNRNSFLLIKKNRDSFNLFCYIQLFINKLIFALYLMVKGKSNASNMVMHAVYDAIRDDYGYKKLE</sequence>
<dbReference type="PANTHER" id="PTHR43179">
    <property type="entry name" value="RHAMNOSYLTRANSFERASE WBBL"/>
    <property type="match status" value="1"/>
</dbReference>
<dbReference type="EMBL" id="JAIOUQ010000016">
    <property type="protein sequence ID" value="MBZ2166946.1"/>
    <property type="molecule type" value="Genomic_DNA"/>
</dbReference>
<dbReference type="SUPFAM" id="SSF53448">
    <property type="entry name" value="Nucleotide-diphospho-sugar transferases"/>
    <property type="match status" value="1"/>
</dbReference>
<feature type="transmembrane region" description="Helical" evidence="4">
    <location>
        <begin position="295"/>
        <end position="314"/>
    </location>
</feature>
<proteinExistence type="inferred from homology"/>
<protein>
    <submittedName>
        <fullName evidence="6">Glycosyltransferase family 2 protein</fullName>
    </submittedName>
</protein>
<dbReference type="Pfam" id="PF00535">
    <property type="entry name" value="Glycos_transf_2"/>
    <property type="match status" value="1"/>
</dbReference>
<organism evidence="6 7">
    <name type="scientific">Methanobacterium spitsbergense</name>
    <dbReference type="NCBI Taxonomy" id="2874285"/>
    <lineage>
        <taxon>Archaea</taxon>
        <taxon>Methanobacteriati</taxon>
        <taxon>Methanobacteriota</taxon>
        <taxon>Methanomada group</taxon>
        <taxon>Methanobacteria</taxon>
        <taxon>Methanobacteriales</taxon>
        <taxon>Methanobacteriaceae</taxon>
        <taxon>Methanobacterium</taxon>
    </lineage>
</organism>
<reference evidence="7" key="1">
    <citation type="journal article" date="2022" name="Microbiol. Resour. Announc.">
        <title>Draft Genome Sequence of a Methanogenic Archaeon from West Spitsbergen Permafrost.</title>
        <authorList>
            <person name="Trubitsyn V."/>
            <person name="Rivkina E."/>
            <person name="Shcherbakova V."/>
        </authorList>
    </citation>
    <scope>NUCLEOTIDE SEQUENCE [LARGE SCALE GENOMIC DNA]</scope>
    <source>
        <strain evidence="7">VT</strain>
    </source>
</reference>
<dbReference type="GO" id="GO:0016757">
    <property type="term" value="F:glycosyltransferase activity"/>
    <property type="evidence" value="ECO:0007669"/>
    <property type="project" value="UniProtKB-KW"/>
</dbReference>
<evidence type="ECO:0000313" key="7">
    <source>
        <dbReference type="Proteomes" id="UP000825933"/>
    </source>
</evidence>
<accession>A0A8T5UYD8</accession>
<dbReference type="RefSeq" id="WP_223792486.1">
    <property type="nucleotide sequence ID" value="NZ_JAIOUQ010000016.1"/>
</dbReference>